<organism evidence="2 3">
    <name type="scientific">Coprinellus micaceus</name>
    <name type="common">Glistening ink-cap mushroom</name>
    <name type="synonym">Coprinus micaceus</name>
    <dbReference type="NCBI Taxonomy" id="71717"/>
    <lineage>
        <taxon>Eukaryota</taxon>
        <taxon>Fungi</taxon>
        <taxon>Dikarya</taxon>
        <taxon>Basidiomycota</taxon>
        <taxon>Agaricomycotina</taxon>
        <taxon>Agaricomycetes</taxon>
        <taxon>Agaricomycetidae</taxon>
        <taxon>Agaricales</taxon>
        <taxon>Agaricineae</taxon>
        <taxon>Psathyrellaceae</taxon>
        <taxon>Coprinellus</taxon>
    </lineage>
</organism>
<dbReference type="Proteomes" id="UP000298030">
    <property type="component" value="Unassembled WGS sequence"/>
</dbReference>
<comment type="caution">
    <text evidence="2">The sequence shown here is derived from an EMBL/GenBank/DDBJ whole genome shotgun (WGS) entry which is preliminary data.</text>
</comment>
<protein>
    <submittedName>
        <fullName evidence="2">Uncharacterized protein</fullName>
    </submittedName>
</protein>
<evidence type="ECO:0000313" key="3">
    <source>
        <dbReference type="Proteomes" id="UP000298030"/>
    </source>
</evidence>
<keyword evidence="3" id="KW-1185">Reference proteome</keyword>
<dbReference type="AlphaFoldDB" id="A0A4Y7TUC1"/>
<keyword evidence="1" id="KW-0732">Signal</keyword>
<feature type="chain" id="PRO_5021343803" evidence="1">
    <location>
        <begin position="27"/>
        <end position="55"/>
    </location>
</feature>
<name>A0A4Y7TUC1_COPMI</name>
<dbReference type="EMBL" id="QPFP01000004">
    <property type="protein sequence ID" value="TEB37524.1"/>
    <property type="molecule type" value="Genomic_DNA"/>
</dbReference>
<dbReference type="PROSITE" id="PS51257">
    <property type="entry name" value="PROKAR_LIPOPROTEIN"/>
    <property type="match status" value="1"/>
</dbReference>
<reference evidence="2 3" key="1">
    <citation type="journal article" date="2019" name="Nat. Ecol. Evol.">
        <title>Megaphylogeny resolves global patterns of mushroom evolution.</title>
        <authorList>
            <person name="Varga T."/>
            <person name="Krizsan K."/>
            <person name="Foldi C."/>
            <person name="Dima B."/>
            <person name="Sanchez-Garcia M."/>
            <person name="Sanchez-Ramirez S."/>
            <person name="Szollosi G.J."/>
            <person name="Szarkandi J.G."/>
            <person name="Papp V."/>
            <person name="Albert L."/>
            <person name="Andreopoulos W."/>
            <person name="Angelini C."/>
            <person name="Antonin V."/>
            <person name="Barry K.W."/>
            <person name="Bougher N.L."/>
            <person name="Buchanan P."/>
            <person name="Buyck B."/>
            <person name="Bense V."/>
            <person name="Catcheside P."/>
            <person name="Chovatia M."/>
            <person name="Cooper J."/>
            <person name="Damon W."/>
            <person name="Desjardin D."/>
            <person name="Finy P."/>
            <person name="Geml J."/>
            <person name="Haridas S."/>
            <person name="Hughes K."/>
            <person name="Justo A."/>
            <person name="Karasinski D."/>
            <person name="Kautmanova I."/>
            <person name="Kiss B."/>
            <person name="Kocsube S."/>
            <person name="Kotiranta H."/>
            <person name="LaButti K.M."/>
            <person name="Lechner B.E."/>
            <person name="Liimatainen K."/>
            <person name="Lipzen A."/>
            <person name="Lukacs Z."/>
            <person name="Mihaltcheva S."/>
            <person name="Morgado L.N."/>
            <person name="Niskanen T."/>
            <person name="Noordeloos M.E."/>
            <person name="Ohm R.A."/>
            <person name="Ortiz-Santana B."/>
            <person name="Ovrebo C."/>
            <person name="Racz N."/>
            <person name="Riley R."/>
            <person name="Savchenko A."/>
            <person name="Shiryaev A."/>
            <person name="Soop K."/>
            <person name="Spirin V."/>
            <person name="Szebenyi C."/>
            <person name="Tomsovsky M."/>
            <person name="Tulloss R.E."/>
            <person name="Uehling J."/>
            <person name="Grigoriev I.V."/>
            <person name="Vagvolgyi C."/>
            <person name="Papp T."/>
            <person name="Martin F.M."/>
            <person name="Miettinen O."/>
            <person name="Hibbett D.S."/>
            <person name="Nagy L.G."/>
        </authorList>
    </citation>
    <scope>NUCLEOTIDE SEQUENCE [LARGE SCALE GENOMIC DNA]</scope>
    <source>
        <strain evidence="2 3">FP101781</strain>
    </source>
</reference>
<evidence type="ECO:0000313" key="2">
    <source>
        <dbReference type="EMBL" id="TEB37524.1"/>
    </source>
</evidence>
<feature type="signal peptide" evidence="1">
    <location>
        <begin position="1"/>
        <end position="26"/>
    </location>
</feature>
<accession>A0A4Y7TUC1</accession>
<sequence>MTGIPWRVCLLLLSFTFSCFWSHSFTKVTQTPTARDMAWTRGLAFITGDARVSWK</sequence>
<gene>
    <name evidence="2" type="ORF">FA13DRAFT_914656</name>
</gene>
<proteinExistence type="predicted"/>
<evidence type="ECO:0000256" key="1">
    <source>
        <dbReference type="SAM" id="SignalP"/>
    </source>
</evidence>